<dbReference type="EMBL" id="LT838272">
    <property type="protein sequence ID" value="SMB96842.1"/>
    <property type="molecule type" value="Genomic_DNA"/>
</dbReference>
<dbReference type="STRING" id="698762.SAMN00808754_1681"/>
<dbReference type="InterPro" id="IPR025938">
    <property type="entry name" value="RRXRR_dom"/>
</dbReference>
<dbReference type="OrthoDB" id="9779761at2"/>
<name>A0A1W1VU01_9FIRM</name>
<dbReference type="Proteomes" id="UP000192569">
    <property type="component" value="Chromosome I"/>
</dbReference>
<gene>
    <name evidence="2" type="ORF">SAMN00808754_1681</name>
</gene>
<proteinExistence type="predicted"/>
<evidence type="ECO:0000259" key="1">
    <source>
        <dbReference type="Pfam" id="PF14239"/>
    </source>
</evidence>
<evidence type="ECO:0000313" key="3">
    <source>
        <dbReference type="Proteomes" id="UP000192569"/>
    </source>
</evidence>
<sequence>MEYGVSRNEISKACALYFSERIPVVSKDGRPLMPCRPAKARKLLSSGKAEPRWSKLGLFYIQLRIDVKSEYNGGGQSFVLAHDPGSRFDGMALGCKFVQLRFMVILPQKVPGKMKNRRELRRGRRYRNCRRRPYRPRSPGPYWIGPTQLAKVLFRLAVVRELCCLFPISHFIVEDVRFNHFRFRHGKHFSTAEIGKTRYYSELRGLGVLVRVEGWQTKLWREGVGLEKVTRKDALILGSHANDAVAMLWGLAGCGVNEGAPFYVLRRPEFARRSLHRQNFQKGGVRPLFGGTSNGDFLRKGDYVEVERAGKVNRGWVCGLPTETTPLVGVMDARGVRIGQFAPRKVRLLQRGHNILWERVI</sequence>
<keyword evidence="3" id="KW-1185">Reference proteome</keyword>
<reference evidence="2 3" key="1">
    <citation type="submission" date="2017-04" db="EMBL/GenBank/DDBJ databases">
        <authorList>
            <person name="Afonso C.L."/>
            <person name="Miller P.J."/>
            <person name="Scott M.A."/>
            <person name="Spackman E."/>
            <person name="Goraichik I."/>
            <person name="Dimitrov K.M."/>
            <person name="Suarez D.L."/>
            <person name="Swayne D.E."/>
        </authorList>
    </citation>
    <scope>NUCLEOTIDE SEQUENCE [LARGE SCALE GENOMIC DNA]</scope>
    <source>
        <strain evidence="2 3">ToBE</strain>
    </source>
</reference>
<accession>A0A1W1VU01</accession>
<feature type="domain" description="RRXRR" evidence="1">
    <location>
        <begin position="22"/>
        <end position="187"/>
    </location>
</feature>
<evidence type="ECO:0000313" key="2">
    <source>
        <dbReference type="EMBL" id="SMB96842.1"/>
    </source>
</evidence>
<dbReference type="Pfam" id="PF14239">
    <property type="entry name" value="RRXRR"/>
    <property type="match status" value="1"/>
</dbReference>
<dbReference type="AlphaFoldDB" id="A0A1W1VU01"/>
<protein>
    <submittedName>
        <fullName evidence="2">RRXRR protein</fullName>
    </submittedName>
</protein>
<organism evidence="2 3">
    <name type="scientific">Thermanaeromonas toyohensis ToBE</name>
    <dbReference type="NCBI Taxonomy" id="698762"/>
    <lineage>
        <taxon>Bacteria</taxon>
        <taxon>Bacillati</taxon>
        <taxon>Bacillota</taxon>
        <taxon>Clostridia</taxon>
        <taxon>Neomoorellales</taxon>
        <taxon>Neomoorellaceae</taxon>
        <taxon>Thermanaeromonas</taxon>
    </lineage>
</organism>